<dbReference type="InterPro" id="IPR037817">
    <property type="entry name" value="TAF7"/>
</dbReference>
<dbReference type="AlphaFoldDB" id="A0A7S1X1D3"/>
<proteinExistence type="inferred from homology"/>
<feature type="domain" description="TAFII55 protein conserved region" evidence="7">
    <location>
        <begin position="12"/>
        <end position="164"/>
    </location>
</feature>
<dbReference type="GO" id="GO:0016251">
    <property type="term" value="F:RNA polymerase II general transcription initiation factor activity"/>
    <property type="evidence" value="ECO:0007669"/>
    <property type="project" value="TreeGrafter"/>
</dbReference>
<accession>A0A7S1X1D3</accession>
<evidence type="ECO:0000256" key="1">
    <source>
        <dbReference type="ARBA" id="ARBA00004123"/>
    </source>
</evidence>
<dbReference type="PANTHER" id="PTHR12228">
    <property type="entry name" value="TRANSCRIPTION INITIATION FACTOR TFIID 55 KD SUBUNIT-RELATED"/>
    <property type="match status" value="1"/>
</dbReference>
<evidence type="ECO:0000256" key="2">
    <source>
        <dbReference type="ARBA" id="ARBA00009368"/>
    </source>
</evidence>
<dbReference type="CDD" id="cd08047">
    <property type="entry name" value="TAF7"/>
    <property type="match status" value="1"/>
</dbReference>
<dbReference type="GO" id="GO:0005669">
    <property type="term" value="C:transcription factor TFIID complex"/>
    <property type="evidence" value="ECO:0007669"/>
    <property type="project" value="InterPro"/>
</dbReference>
<evidence type="ECO:0000256" key="5">
    <source>
        <dbReference type="ARBA" id="ARBA00023242"/>
    </source>
</evidence>
<sequence>MSTTSVPNSEGREEQFLFRCQSTALAERIKAVLNNLPSARKEDFNMDLKWAKDREGVFKIGGDQFPCQLMDLPGVIESYKTYNDANLVKSTDVGQVILVREPGSDRIPHKEARHGLTPPMRDARKRHFRPPHQHVDRYVVEEVEQDLASVLGGHGLEGLQYHDVEEVWVEDDEGNGEWKPVTSKMSVPKLQTKKLPPTGKRPSKKKTDMALVQDFIEEI</sequence>
<name>A0A7S1X1D3_9CHLO</name>
<dbReference type="Pfam" id="PF04658">
    <property type="entry name" value="TAFII55_N"/>
    <property type="match status" value="1"/>
</dbReference>
<organism evidence="8">
    <name type="scientific">Tetraselmis chuii</name>
    <dbReference type="NCBI Taxonomy" id="63592"/>
    <lineage>
        <taxon>Eukaryota</taxon>
        <taxon>Viridiplantae</taxon>
        <taxon>Chlorophyta</taxon>
        <taxon>core chlorophytes</taxon>
        <taxon>Chlorodendrophyceae</taxon>
        <taxon>Chlorodendrales</taxon>
        <taxon>Chlorodendraceae</taxon>
        <taxon>Tetraselmis</taxon>
    </lineage>
</organism>
<dbReference type="GO" id="GO:0051123">
    <property type="term" value="P:RNA polymerase II preinitiation complex assembly"/>
    <property type="evidence" value="ECO:0007669"/>
    <property type="project" value="TreeGrafter"/>
</dbReference>
<comment type="similarity">
    <text evidence="2">Belongs to the TAF7 family.</text>
</comment>
<dbReference type="InterPro" id="IPR006751">
    <property type="entry name" value="TAFII55_prot_cons_reg"/>
</dbReference>
<keyword evidence="3" id="KW-0805">Transcription regulation</keyword>
<protein>
    <recommendedName>
        <fullName evidence="7">TAFII55 protein conserved region domain-containing protein</fullName>
    </recommendedName>
</protein>
<keyword evidence="4" id="KW-0804">Transcription</keyword>
<evidence type="ECO:0000259" key="7">
    <source>
        <dbReference type="SMART" id="SM01370"/>
    </source>
</evidence>
<evidence type="ECO:0000256" key="3">
    <source>
        <dbReference type="ARBA" id="ARBA00023015"/>
    </source>
</evidence>
<evidence type="ECO:0000256" key="6">
    <source>
        <dbReference type="SAM" id="MobiDB-lite"/>
    </source>
</evidence>
<dbReference type="PANTHER" id="PTHR12228:SF0">
    <property type="entry name" value="TATA-BOX BINDING PROTEIN ASSOCIATED FACTOR 7"/>
    <property type="match status" value="1"/>
</dbReference>
<comment type="subcellular location">
    <subcellularLocation>
        <location evidence="1">Nucleus</location>
    </subcellularLocation>
</comment>
<evidence type="ECO:0000256" key="4">
    <source>
        <dbReference type="ARBA" id="ARBA00023163"/>
    </source>
</evidence>
<evidence type="ECO:0000313" key="8">
    <source>
        <dbReference type="EMBL" id="CAD9203704.1"/>
    </source>
</evidence>
<reference evidence="8" key="1">
    <citation type="submission" date="2021-01" db="EMBL/GenBank/DDBJ databases">
        <authorList>
            <person name="Corre E."/>
            <person name="Pelletier E."/>
            <person name="Niang G."/>
            <person name="Scheremetjew M."/>
            <person name="Finn R."/>
            <person name="Kale V."/>
            <person name="Holt S."/>
            <person name="Cochrane G."/>
            <person name="Meng A."/>
            <person name="Brown T."/>
            <person name="Cohen L."/>
        </authorList>
    </citation>
    <scope>NUCLEOTIDE SEQUENCE</scope>
    <source>
        <strain evidence="8">PLY429</strain>
    </source>
</reference>
<dbReference type="EMBL" id="HBGG01011661">
    <property type="protein sequence ID" value="CAD9203704.1"/>
    <property type="molecule type" value="Transcribed_RNA"/>
</dbReference>
<keyword evidence="5" id="KW-0539">Nucleus</keyword>
<dbReference type="SMART" id="SM01370">
    <property type="entry name" value="TAFII55_N"/>
    <property type="match status" value="1"/>
</dbReference>
<gene>
    <name evidence="8" type="ORF">TCHU04912_LOCUS5939</name>
</gene>
<feature type="region of interest" description="Disordered" evidence="6">
    <location>
        <begin position="173"/>
        <end position="209"/>
    </location>
</feature>